<dbReference type="RefSeq" id="WP_320212212.1">
    <property type="nucleotide sequence ID" value="NZ_JAVIIS010000002.1"/>
</dbReference>
<evidence type="ECO:0000313" key="1">
    <source>
        <dbReference type="EMBL" id="MDX8438376.1"/>
    </source>
</evidence>
<organism evidence="1 2">
    <name type="scientific">Mesorhizobium australafricanum</name>
    <dbReference type="NCBI Taxonomy" id="3072311"/>
    <lineage>
        <taxon>Bacteria</taxon>
        <taxon>Pseudomonadati</taxon>
        <taxon>Pseudomonadota</taxon>
        <taxon>Alphaproteobacteria</taxon>
        <taxon>Hyphomicrobiales</taxon>
        <taxon>Phyllobacteriaceae</taxon>
        <taxon>Mesorhizobium</taxon>
    </lineage>
</organism>
<gene>
    <name evidence="1" type="ORF">RFM51_02140</name>
</gene>
<comment type="caution">
    <text evidence="1">The sequence shown here is derived from an EMBL/GenBank/DDBJ whole genome shotgun (WGS) entry which is preliminary data.</text>
</comment>
<sequence>MSAFFRRRLEDTIEHLITILDELDGDPDVEPETVEEQHDIEAEPGTPDRATLAFVLAETTRRYRKTYR</sequence>
<accession>A0ABU4WQR7</accession>
<protein>
    <submittedName>
        <fullName evidence="1">Uncharacterized protein</fullName>
    </submittedName>
</protein>
<dbReference type="EMBL" id="JAVIIS010000002">
    <property type="protein sequence ID" value="MDX8438376.1"/>
    <property type="molecule type" value="Genomic_DNA"/>
</dbReference>
<evidence type="ECO:0000313" key="2">
    <source>
        <dbReference type="Proteomes" id="UP001272097"/>
    </source>
</evidence>
<dbReference type="Proteomes" id="UP001272097">
    <property type="component" value="Unassembled WGS sequence"/>
</dbReference>
<keyword evidence="2" id="KW-1185">Reference proteome</keyword>
<name>A0ABU4WQR7_9HYPH</name>
<proteinExistence type="predicted"/>
<reference evidence="1 2" key="1">
    <citation type="submission" date="2023-08" db="EMBL/GenBank/DDBJ databases">
        <title>Implementing the SeqCode for naming new Mesorhizobium species isolated from Vachellia karroo root nodules.</title>
        <authorList>
            <person name="Van Lill M."/>
        </authorList>
    </citation>
    <scope>NUCLEOTIDE SEQUENCE [LARGE SCALE GENOMIC DNA]</scope>
    <source>
        <strain evidence="1 2">VK3E</strain>
    </source>
</reference>